<dbReference type="PANTHER" id="PTHR35807">
    <property type="entry name" value="TRANSCRIPTIONAL REGULATOR REDD-RELATED"/>
    <property type="match status" value="1"/>
</dbReference>
<name>A0ABS5JAY2_9BACT</name>
<keyword evidence="3" id="KW-1185">Reference proteome</keyword>
<dbReference type="Gene3D" id="2.120.10.80">
    <property type="entry name" value="Kelch-type beta propeller"/>
    <property type="match status" value="1"/>
</dbReference>
<dbReference type="PANTHER" id="PTHR35807:SF1">
    <property type="entry name" value="TRANSCRIPTIONAL REGULATOR REDD"/>
    <property type="match status" value="1"/>
</dbReference>
<dbReference type="EMBL" id="JAGTXB010000031">
    <property type="protein sequence ID" value="MBS0032256.1"/>
    <property type="molecule type" value="Genomic_DNA"/>
</dbReference>
<dbReference type="RefSeq" id="WP_211977414.1">
    <property type="nucleotide sequence ID" value="NZ_CBFHAM010000056.1"/>
</dbReference>
<evidence type="ECO:0008006" key="4">
    <source>
        <dbReference type="Google" id="ProtNLM"/>
    </source>
</evidence>
<feature type="transmembrane region" description="Helical" evidence="1">
    <location>
        <begin position="553"/>
        <end position="571"/>
    </location>
</feature>
<keyword evidence="1" id="KW-0812">Transmembrane</keyword>
<evidence type="ECO:0000313" key="2">
    <source>
        <dbReference type="EMBL" id="MBS0032256.1"/>
    </source>
</evidence>
<comment type="caution">
    <text evidence="2">The sequence shown here is derived from an EMBL/GenBank/DDBJ whole genome shotgun (WGS) entry which is preliminary data.</text>
</comment>
<dbReference type="Proteomes" id="UP000676386">
    <property type="component" value="Unassembled WGS sequence"/>
</dbReference>
<evidence type="ECO:0000313" key="3">
    <source>
        <dbReference type="Proteomes" id="UP000676386"/>
    </source>
</evidence>
<dbReference type="SUPFAM" id="SSF117281">
    <property type="entry name" value="Kelch motif"/>
    <property type="match status" value="1"/>
</dbReference>
<evidence type="ECO:0000256" key="1">
    <source>
        <dbReference type="SAM" id="Phobius"/>
    </source>
</evidence>
<dbReference type="InterPro" id="IPR051677">
    <property type="entry name" value="AfsR-DnrI-RedD_regulator"/>
</dbReference>
<sequence>MNICSHKALIVFGAVIFFFAGNCLPVRSQGLVFSSFEQVQEKRTSLVLNGSEPLCLEGSFGLSFNFTFFPDRSVYYGYLVRLINQHNEHIDLIYNHKDRKFNIVFGDVFANLDFQLDSALLYHRWNTCSLQYDDQQMLSLTVNGKQQGRKKITLQDQCFRIFFGACQLQHFKTTDVPPMQLKDVALFRGKKLFAYWPLNELSGKSAADSLHGRQATVNNPVWGTPLHQQWQLLQAFTVKGNGSYTFDPSEEEIHIVSVDSIYHFLLRDRGLRSEALIRPVYLSAGFQSIWHPGSRTLYSIHIDQRELSAYIPGARNWDKPFDSVDITQYWQTNKFINTRENALYVLGGYGQLTYKNGVQRWSFDNRSWENIPVQQADYKPRYLSALGTSHDGDTAYILGGYGSETGEQMLNPKYYYDLLQFDVKNKRIQKRFALPEPAEPFVFASSMVIDTTDHSYYALMFPNDRFQSRLQLIKGSLLRPEYQLAGDTIPYAFLDNRSSADLFYCPRTNQLIAVTQLIERDKSTGIRIYSLAFPPGQLALLPDGSKPGTGRKWWWIMAAIVVVAGAAYALMRRRQPVTATMPVPVAAAITPPSVPIPAQDPAPLQEVPETITAAEPELPDNKAALLLFGEFQVLDKDQNSLTHLFSPLLREMFLLIVIHTEWTGKGISSEKLYELLWHDKSERDARNNRSVNMAKLKGVLEKLGTGIIQREEGRWKLQYDPALLWIDLADFSRLVKNGTPGNHRLTALLKIVNEGTFLYRTEYSWLEDIKSDISSKALDVLLMEVNHLPVSAGPETYVAIANAVFVFDPIHEEALRIKCKHLIQLGKLSLAHTVYEKFSKDYRHMYGEAFAISFQEIIA</sequence>
<reference evidence="2 3" key="1">
    <citation type="submission" date="2021-04" db="EMBL/GenBank/DDBJ databases">
        <title>Chitinophaga sp. nov., isolated from the rhizosphere soil.</title>
        <authorList>
            <person name="He S."/>
        </authorList>
    </citation>
    <scope>NUCLEOTIDE SEQUENCE [LARGE SCALE GENOMIC DNA]</scope>
    <source>
        <strain evidence="2 3">2R12</strain>
    </source>
</reference>
<keyword evidence="1" id="KW-1133">Transmembrane helix</keyword>
<organism evidence="2 3">
    <name type="scientific">Chitinophaga hostae</name>
    <dbReference type="NCBI Taxonomy" id="2831022"/>
    <lineage>
        <taxon>Bacteria</taxon>
        <taxon>Pseudomonadati</taxon>
        <taxon>Bacteroidota</taxon>
        <taxon>Chitinophagia</taxon>
        <taxon>Chitinophagales</taxon>
        <taxon>Chitinophagaceae</taxon>
        <taxon>Chitinophaga</taxon>
    </lineage>
</organism>
<keyword evidence="1" id="KW-0472">Membrane</keyword>
<accession>A0ABS5JAY2</accession>
<protein>
    <recommendedName>
        <fullName evidence="4">Two-component response regulator, SAPR family, consists of REC, wHTH and BTAD domains</fullName>
    </recommendedName>
</protein>
<dbReference type="InterPro" id="IPR015915">
    <property type="entry name" value="Kelch-typ_b-propeller"/>
</dbReference>
<proteinExistence type="predicted"/>
<gene>
    <name evidence="2" type="ORF">KE626_33295</name>
</gene>